<accession>A0A645I8C3</accession>
<reference evidence="1" key="1">
    <citation type="submission" date="2019-08" db="EMBL/GenBank/DDBJ databases">
        <authorList>
            <person name="Kucharzyk K."/>
            <person name="Murdoch R.W."/>
            <person name="Higgins S."/>
            <person name="Loffler F."/>
        </authorList>
    </citation>
    <scope>NUCLEOTIDE SEQUENCE</scope>
</reference>
<dbReference type="AlphaFoldDB" id="A0A645I8C3"/>
<gene>
    <name evidence="1" type="ORF">SDC9_195200</name>
</gene>
<name>A0A645I8C3_9ZZZZ</name>
<proteinExistence type="predicted"/>
<comment type="caution">
    <text evidence="1">The sequence shown here is derived from an EMBL/GenBank/DDBJ whole genome shotgun (WGS) entry which is preliminary data.</text>
</comment>
<evidence type="ECO:0000313" key="1">
    <source>
        <dbReference type="EMBL" id="MPN47597.1"/>
    </source>
</evidence>
<dbReference type="EMBL" id="VSSQ01109214">
    <property type="protein sequence ID" value="MPN47597.1"/>
    <property type="molecule type" value="Genomic_DNA"/>
</dbReference>
<protein>
    <submittedName>
        <fullName evidence="1">Uncharacterized protein</fullName>
    </submittedName>
</protein>
<sequence length="57" mass="6556">MLRAVPAQIRHVQVNVVERYGTHQVNIHGVNTDFIQRSILRNTAALKKKKPEKIPQI</sequence>
<organism evidence="1">
    <name type="scientific">bioreactor metagenome</name>
    <dbReference type="NCBI Taxonomy" id="1076179"/>
    <lineage>
        <taxon>unclassified sequences</taxon>
        <taxon>metagenomes</taxon>
        <taxon>ecological metagenomes</taxon>
    </lineage>
</organism>